<dbReference type="RefSeq" id="WP_413280942.1">
    <property type="nucleotide sequence ID" value="NZ_JBHFNT010000264.1"/>
</dbReference>
<feature type="coiled-coil region" evidence="1">
    <location>
        <begin position="145"/>
        <end position="186"/>
    </location>
</feature>
<protein>
    <submittedName>
        <fullName evidence="3">Uncharacterized protein</fullName>
    </submittedName>
</protein>
<evidence type="ECO:0000313" key="3">
    <source>
        <dbReference type="EMBL" id="MFB2838639.1"/>
    </source>
</evidence>
<keyword evidence="1" id="KW-0175">Coiled coil</keyword>
<keyword evidence="4" id="KW-1185">Reference proteome</keyword>
<proteinExistence type="predicted"/>
<gene>
    <name evidence="3" type="ORF">ACE1CA_29465</name>
</gene>
<accession>A0ABV4WU62</accession>
<evidence type="ECO:0000256" key="1">
    <source>
        <dbReference type="SAM" id="Coils"/>
    </source>
</evidence>
<dbReference type="EMBL" id="JBHFNT010000264">
    <property type="protein sequence ID" value="MFB2838639.1"/>
    <property type="molecule type" value="Genomic_DNA"/>
</dbReference>
<reference evidence="3 4" key="1">
    <citation type="submission" date="2024-09" db="EMBL/GenBank/DDBJ databases">
        <title>Floridaenema gen nov. (Aerosakkonemataceae, Aerosakkonematales ord. nov., Cyanobacteria) from benthic tropical and subtropical fresh waters, with the description of four new species.</title>
        <authorList>
            <person name="Moretto J.A."/>
            <person name="Berthold D.E."/>
            <person name="Lefler F.W."/>
            <person name="Huang I.-S."/>
            <person name="Laughinghouse H. IV."/>
        </authorList>
    </citation>
    <scope>NUCLEOTIDE SEQUENCE [LARGE SCALE GENOMIC DNA]</scope>
    <source>
        <strain evidence="3 4">BLCC-F167</strain>
    </source>
</reference>
<comment type="caution">
    <text evidence="3">The sequence shown here is derived from an EMBL/GenBank/DDBJ whole genome shotgun (WGS) entry which is preliminary data.</text>
</comment>
<dbReference type="Proteomes" id="UP001576780">
    <property type="component" value="Unassembled WGS sequence"/>
</dbReference>
<evidence type="ECO:0000313" key="4">
    <source>
        <dbReference type="Proteomes" id="UP001576780"/>
    </source>
</evidence>
<evidence type="ECO:0000256" key="2">
    <source>
        <dbReference type="SAM" id="MobiDB-lite"/>
    </source>
</evidence>
<sequence>MDISARIAILYQQIEQIEAQGEVAAPNTWISSFVVPKANGKHYTYYRLMEAAPKSNSSGKQGVAKMKCYLGTAKSPKYKCAKVAIARRNQIQILTKQIKQLQALALKEEKQIASATAAPERVSGGNLAKSSIQPPLTNQPAPREWQQLQQELNRLNEHTQQLIEALNQERAHRKAITQEIASLKAALGK</sequence>
<feature type="compositionally biased region" description="Polar residues" evidence="2">
    <location>
        <begin position="128"/>
        <end position="140"/>
    </location>
</feature>
<organism evidence="3 4">
    <name type="scientific">Floridaenema evergladense BLCC-F167</name>
    <dbReference type="NCBI Taxonomy" id="3153639"/>
    <lineage>
        <taxon>Bacteria</taxon>
        <taxon>Bacillati</taxon>
        <taxon>Cyanobacteriota</taxon>
        <taxon>Cyanophyceae</taxon>
        <taxon>Oscillatoriophycideae</taxon>
        <taxon>Aerosakkonematales</taxon>
        <taxon>Aerosakkonemataceae</taxon>
        <taxon>Floridanema</taxon>
        <taxon>Floridanema evergladense</taxon>
    </lineage>
</organism>
<name>A0ABV4WU62_9CYAN</name>
<feature type="region of interest" description="Disordered" evidence="2">
    <location>
        <begin position="116"/>
        <end position="140"/>
    </location>
</feature>